<evidence type="ECO:0000313" key="1">
    <source>
        <dbReference type="EMBL" id="CAL1548916.1"/>
    </source>
</evidence>
<dbReference type="Pfam" id="PF09612">
    <property type="entry name" value="HtrL_YibB"/>
    <property type="match status" value="1"/>
</dbReference>
<name>A0AAV2IRZ8_LYMST</name>
<dbReference type="EMBL" id="CAXITT010002149">
    <property type="protein sequence ID" value="CAL1548916.1"/>
    <property type="molecule type" value="Genomic_DNA"/>
</dbReference>
<sequence length="224" mass="26340">MLIWSEVYPTWMSANVYGALHFSHTAAVWPAQGRYSFTVVTAMLDIGRGSWPSTQSRSYNTYLREFKQLLKMDVNLATYVDRKTQRFVHEQRKEMGNKTTTILVGMEDLPYFRYRGRIAEIMNSSEYKRDNELVALRLCRSYIPEYDILQLSKLYFLHRTILTNPFNTTYFVWMDGGYGHGHDIYPSDGSWIPKELLENPGRITFIERPPGVLHYEKVKDTMHK</sequence>
<comment type="caution">
    <text evidence="1">The sequence shown here is derived from an EMBL/GenBank/DDBJ whole genome shotgun (WGS) entry which is preliminary data.</text>
</comment>
<accession>A0AAV2IRZ8</accession>
<protein>
    <submittedName>
        <fullName evidence="1">Uncharacterized protein</fullName>
    </submittedName>
</protein>
<keyword evidence="2" id="KW-1185">Reference proteome</keyword>
<reference evidence="1 2" key="1">
    <citation type="submission" date="2024-04" db="EMBL/GenBank/DDBJ databases">
        <authorList>
            <consortium name="Genoscope - CEA"/>
            <person name="William W."/>
        </authorList>
    </citation>
    <scope>NUCLEOTIDE SEQUENCE [LARGE SCALE GENOMIC DNA]</scope>
</reference>
<proteinExistence type="predicted"/>
<feature type="non-terminal residue" evidence="1">
    <location>
        <position position="224"/>
    </location>
</feature>
<organism evidence="1 2">
    <name type="scientific">Lymnaea stagnalis</name>
    <name type="common">Great pond snail</name>
    <name type="synonym">Helix stagnalis</name>
    <dbReference type="NCBI Taxonomy" id="6523"/>
    <lineage>
        <taxon>Eukaryota</taxon>
        <taxon>Metazoa</taxon>
        <taxon>Spiralia</taxon>
        <taxon>Lophotrochozoa</taxon>
        <taxon>Mollusca</taxon>
        <taxon>Gastropoda</taxon>
        <taxon>Heterobranchia</taxon>
        <taxon>Euthyneura</taxon>
        <taxon>Panpulmonata</taxon>
        <taxon>Hygrophila</taxon>
        <taxon>Lymnaeoidea</taxon>
        <taxon>Lymnaeidae</taxon>
        <taxon>Lymnaea</taxon>
    </lineage>
</organism>
<dbReference type="Proteomes" id="UP001497497">
    <property type="component" value="Unassembled WGS sequence"/>
</dbReference>
<gene>
    <name evidence="1" type="ORF">GSLYS_00022233001</name>
</gene>
<dbReference type="AlphaFoldDB" id="A0AAV2IRZ8"/>
<evidence type="ECO:0000313" key="2">
    <source>
        <dbReference type="Proteomes" id="UP001497497"/>
    </source>
</evidence>
<dbReference type="InterPro" id="IPR011735">
    <property type="entry name" value="WlaTC/HtrL_glycosyltransf"/>
</dbReference>